<comment type="caution">
    <text evidence="2">The sequence shown here is derived from an EMBL/GenBank/DDBJ whole genome shotgun (WGS) entry which is preliminary data.</text>
</comment>
<gene>
    <name evidence="2" type="ORF">EDD41_0982</name>
</gene>
<evidence type="ECO:0000313" key="2">
    <source>
        <dbReference type="EMBL" id="ROR53809.1"/>
    </source>
</evidence>
<evidence type="ECO:0000313" key="3">
    <source>
        <dbReference type="Proteomes" id="UP000275749"/>
    </source>
</evidence>
<feature type="transmembrane region" description="Helical" evidence="1">
    <location>
        <begin position="22"/>
        <end position="44"/>
    </location>
</feature>
<keyword evidence="1" id="KW-0812">Transmembrane</keyword>
<dbReference type="Proteomes" id="UP000275749">
    <property type="component" value="Unassembled WGS sequence"/>
</dbReference>
<keyword evidence="1" id="KW-1133">Transmembrane helix</keyword>
<accession>A0A3N1ZSI9</accession>
<evidence type="ECO:0000256" key="1">
    <source>
        <dbReference type="SAM" id="Phobius"/>
    </source>
</evidence>
<dbReference type="EMBL" id="RKHG01000001">
    <property type="protein sequence ID" value="ROR53809.1"/>
    <property type="molecule type" value="Genomic_DNA"/>
</dbReference>
<protein>
    <submittedName>
        <fullName evidence="2">Uncharacterized protein</fullName>
    </submittedName>
</protein>
<name>A0A3N1ZSI9_9ACTN</name>
<dbReference type="AlphaFoldDB" id="A0A3N1ZSI9"/>
<reference evidence="2 3" key="1">
    <citation type="submission" date="2018-11" db="EMBL/GenBank/DDBJ databases">
        <title>Sequencing the genomes of 1000 actinobacteria strains.</title>
        <authorList>
            <person name="Klenk H.-P."/>
        </authorList>
    </citation>
    <scope>NUCLEOTIDE SEQUENCE [LARGE SCALE GENOMIC DNA]</scope>
    <source>
        <strain evidence="2 3">DSM 10546</strain>
    </source>
</reference>
<sequence length="55" mass="5711">MGVAPVAFASIREALLRRLRAVVAWVAAIGVAVVGITATVFCFMRGRAAARRGPG</sequence>
<keyword evidence="1" id="KW-0472">Membrane</keyword>
<organism evidence="2 3">
    <name type="scientific">Luteococcus japonicus</name>
    <dbReference type="NCBI Taxonomy" id="33984"/>
    <lineage>
        <taxon>Bacteria</taxon>
        <taxon>Bacillati</taxon>
        <taxon>Actinomycetota</taxon>
        <taxon>Actinomycetes</taxon>
        <taxon>Propionibacteriales</taxon>
        <taxon>Propionibacteriaceae</taxon>
        <taxon>Luteococcus</taxon>
    </lineage>
</organism>
<proteinExistence type="predicted"/>